<feature type="short sequence motif" description="'HIGH' region" evidence="10">
    <location>
        <begin position="50"/>
        <end position="60"/>
    </location>
</feature>
<evidence type="ECO:0000256" key="4">
    <source>
        <dbReference type="ARBA" id="ARBA00022598"/>
    </source>
</evidence>
<comment type="caution">
    <text evidence="10">Lacks conserved residue(s) required for the propagation of feature annotation.</text>
</comment>
<protein>
    <recommendedName>
        <fullName evidence="10">Valine--tRNA ligase</fullName>
        <ecNumber evidence="10">6.1.1.9</ecNumber>
    </recommendedName>
    <alternativeName>
        <fullName evidence="10">Valyl-tRNA synthetase</fullName>
        <shortName evidence="10">ValRS</shortName>
    </alternativeName>
</protein>
<dbReference type="InterPro" id="IPR014729">
    <property type="entry name" value="Rossmann-like_a/b/a_fold"/>
</dbReference>
<dbReference type="PROSITE" id="PS00178">
    <property type="entry name" value="AA_TRNA_LIGASE_I"/>
    <property type="match status" value="1"/>
</dbReference>
<dbReference type="HAMAP" id="MF_02004">
    <property type="entry name" value="Val_tRNA_synth_type1"/>
    <property type="match status" value="1"/>
</dbReference>
<dbReference type="Pfam" id="PF08264">
    <property type="entry name" value="Anticodon_1"/>
    <property type="match status" value="1"/>
</dbReference>
<dbReference type="FunFam" id="3.40.50.620:FF:000032">
    <property type="entry name" value="Valine--tRNA ligase"/>
    <property type="match status" value="1"/>
</dbReference>
<comment type="similarity">
    <text evidence="10">Belongs to the class-I aminoacyl-tRNA synthetase family. ValS type 1 subfamily.</text>
</comment>
<keyword evidence="4 10" id="KW-0436">Ligase</keyword>
<keyword evidence="6 10" id="KW-0067">ATP-binding</keyword>
<dbReference type="SUPFAM" id="SSF50677">
    <property type="entry name" value="ValRS/IleRS/LeuRS editing domain"/>
    <property type="match status" value="1"/>
</dbReference>
<dbReference type="AlphaFoldDB" id="A0A7C1SC98"/>
<evidence type="ECO:0000256" key="1">
    <source>
        <dbReference type="ARBA" id="ARBA00004496"/>
    </source>
</evidence>
<comment type="function">
    <text evidence="10">Catalyzes the attachment of valine to tRNA(Val). As ValRS can inadvertently accommodate and process structurally similar amino acids such as threonine, to avoid such errors, it has a 'posttransfer' editing activity that hydrolyzes mischarged Thr-tRNA(Val) in a tRNA-dependent manner.</text>
</comment>
<organism evidence="14">
    <name type="scientific">candidate division WOR-3 bacterium</name>
    <dbReference type="NCBI Taxonomy" id="2052148"/>
    <lineage>
        <taxon>Bacteria</taxon>
        <taxon>Bacteria division WOR-3</taxon>
    </lineage>
</organism>
<dbReference type="InterPro" id="IPR009080">
    <property type="entry name" value="tRNAsynth_Ia_anticodon-bd"/>
</dbReference>
<dbReference type="EMBL" id="DSTU01000006">
    <property type="protein sequence ID" value="HFJ53983.1"/>
    <property type="molecule type" value="Genomic_DNA"/>
</dbReference>
<keyword evidence="8 10" id="KW-0030">Aminoacyl-tRNA synthetase</keyword>
<dbReference type="InterPro" id="IPR009008">
    <property type="entry name" value="Val/Leu/Ile-tRNA-synth_edit"/>
</dbReference>
<keyword evidence="7 10" id="KW-0648">Protein biosynthesis</keyword>
<comment type="caution">
    <text evidence="14">The sequence shown here is derived from an EMBL/GenBank/DDBJ whole genome shotgun (WGS) entry which is preliminary data.</text>
</comment>
<evidence type="ECO:0000256" key="10">
    <source>
        <dbReference type="HAMAP-Rule" id="MF_02004"/>
    </source>
</evidence>
<dbReference type="Pfam" id="PF00133">
    <property type="entry name" value="tRNA-synt_1"/>
    <property type="match status" value="1"/>
</dbReference>
<proteinExistence type="inferred from homology"/>
<dbReference type="InterPro" id="IPR037118">
    <property type="entry name" value="Val-tRNA_synth_C_sf"/>
</dbReference>
<feature type="domain" description="Aminoacyl-tRNA synthetase class Ia" evidence="11">
    <location>
        <begin position="21"/>
        <end position="561"/>
    </location>
</feature>
<evidence type="ECO:0000256" key="8">
    <source>
        <dbReference type="ARBA" id="ARBA00023146"/>
    </source>
</evidence>
<accession>A0A7C1SC98</accession>
<comment type="subunit">
    <text evidence="2 10">Monomer.</text>
</comment>
<keyword evidence="5 10" id="KW-0547">Nucleotide-binding</keyword>
<dbReference type="InterPro" id="IPR002300">
    <property type="entry name" value="aa-tRNA-synth_Ia"/>
</dbReference>
<evidence type="ECO:0000256" key="5">
    <source>
        <dbReference type="ARBA" id="ARBA00022741"/>
    </source>
</evidence>
<dbReference type="EMBL" id="DSLG01000002">
    <property type="protein sequence ID" value="HEA86501.1"/>
    <property type="molecule type" value="Genomic_DNA"/>
</dbReference>
<dbReference type="InterPro" id="IPR019499">
    <property type="entry name" value="Val-tRNA_synth_tRNA-bd"/>
</dbReference>
<evidence type="ECO:0000256" key="6">
    <source>
        <dbReference type="ARBA" id="ARBA00022840"/>
    </source>
</evidence>
<evidence type="ECO:0000256" key="2">
    <source>
        <dbReference type="ARBA" id="ARBA00011245"/>
    </source>
</evidence>
<evidence type="ECO:0000313" key="14">
    <source>
        <dbReference type="EMBL" id="HEA86501.1"/>
    </source>
</evidence>
<feature type="domain" description="Methionyl/Valyl/Leucyl/Isoleucyl-tRNA synthetase anticodon-binding" evidence="12">
    <location>
        <begin position="611"/>
        <end position="750"/>
    </location>
</feature>
<evidence type="ECO:0000259" key="13">
    <source>
        <dbReference type="Pfam" id="PF10458"/>
    </source>
</evidence>
<comment type="domain">
    <text evidence="10">ValRS has two distinct active sites: one for aminoacylation and one for editing. The misactivated threonine is translocated from the active site to the editing site.</text>
</comment>
<dbReference type="GO" id="GO:0005829">
    <property type="term" value="C:cytosol"/>
    <property type="evidence" value="ECO:0007669"/>
    <property type="project" value="TreeGrafter"/>
</dbReference>
<dbReference type="Gene3D" id="3.40.50.620">
    <property type="entry name" value="HUPs"/>
    <property type="match status" value="2"/>
</dbReference>
<dbReference type="GO" id="GO:0005524">
    <property type="term" value="F:ATP binding"/>
    <property type="evidence" value="ECO:0007669"/>
    <property type="project" value="UniProtKB-UniRule"/>
</dbReference>
<gene>
    <name evidence="10" type="primary">valS</name>
    <name evidence="14" type="ORF">ENP94_00640</name>
    <name evidence="15" type="ORF">ENS16_04755</name>
</gene>
<dbReference type="Gene3D" id="3.90.740.10">
    <property type="entry name" value="Valyl/Leucyl/Isoleucyl-tRNA synthetase, editing domain"/>
    <property type="match status" value="1"/>
</dbReference>
<dbReference type="InterPro" id="IPR001412">
    <property type="entry name" value="aa-tRNA-synth_I_CS"/>
</dbReference>
<comment type="domain">
    <text evidence="10">The C-terminal coiled-coil domain is crucial for aminoacylation activity.</text>
</comment>
<dbReference type="CDD" id="cd00817">
    <property type="entry name" value="ValRS_core"/>
    <property type="match status" value="1"/>
</dbReference>
<dbReference type="Gene3D" id="1.10.730.10">
    <property type="entry name" value="Isoleucyl-tRNA Synthetase, Domain 1"/>
    <property type="match status" value="1"/>
</dbReference>
<evidence type="ECO:0000259" key="11">
    <source>
        <dbReference type="Pfam" id="PF00133"/>
    </source>
</evidence>
<dbReference type="EC" id="6.1.1.9" evidence="10"/>
<sequence>MIENYHSDFPARYDPKPVEEKWYRFWEEKGYHIANPESPKPKFSIVIPPPNVTGSLHMGHALDNTLPDIIIRRKKMQGYETLWLPGTDHAGIGTQVKVEQMLAKEGKTRFDLGREGFLRRAWEWKEKYGNQIVGQLRRLGCLLDWSRFRFTLDEVCARAVREAFVRYYEAGLIYRGLRIVNWCPRCRTALSDLEVKDQPERSHLWYIRYPFADEPEQYLVVATTRPETMLGDTAVAVNPDDERYQGLVGRMLELPLTGRRIPVIADAVVEMDFGTGAVKVTPAHDPADFEIGERHGLERIRVIGEDGRMTGAVPEKYRGLTVAECRQAVVEDLKAQGLLEKIDDYEHAVGTCDRCGTVIEPLASEQWFVRMKPLAEPAIKVVEQGKVRFFPERWNKVYLEWMRQVRDWCISRQLWWGHRIPVWYCECGEIIVSRQDPDRCPKCGSNSLRQDEDVLDTWFSSALWPFATMGWPEETIDYRTFFPTNFLTTDPDIIFRWEARMIFSSIFFTGRIPFRDVYIHSTVLDKTGARMSRSKGIGVDPLEIIEHYGTDACRFTIAYLESQSQSYRLWNERFELGRNFCNKLWNACRLVAPHISGVGGEFPATGLTPMDNWIVSRFNQALERVNRGIDGYNFAAAAQAVYEFFWHDLCDWYLEFAKPRLRTGEPGVKTVLYHLFRCTLQLLHPFMPFITEELWHRLGLGTGSILDSRWPESLPCDATAVDLVVRLQELVTGIRQVRAEMRVPAKSQVECVVNTGDEEFRRFLTENEGLVAELAKVSRLSFSPVRPPASSVVVLREGEAFIPLAGIVDVQKELARLKKEAMELERLIAEIDRRLNSPDFLERAKLEVIEREQGRRQEFQSRRERILRQLEAYQE</sequence>
<reference evidence="14" key="1">
    <citation type="journal article" date="2020" name="mSystems">
        <title>Genome- and Community-Level Interaction Insights into Carbon Utilization and Element Cycling Functions of Hydrothermarchaeota in Hydrothermal Sediment.</title>
        <authorList>
            <person name="Zhou Z."/>
            <person name="Liu Y."/>
            <person name="Xu W."/>
            <person name="Pan J."/>
            <person name="Luo Z.H."/>
            <person name="Li M."/>
        </authorList>
    </citation>
    <scope>NUCLEOTIDE SEQUENCE [LARGE SCALE GENOMIC DNA]</scope>
    <source>
        <strain evidence="14">SpSt-265</strain>
        <strain evidence="15">SpSt-465</strain>
    </source>
</reference>
<dbReference type="PANTHER" id="PTHR11946">
    <property type="entry name" value="VALYL-TRNA SYNTHETASES"/>
    <property type="match status" value="1"/>
</dbReference>
<dbReference type="GO" id="GO:0004832">
    <property type="term" value="F:valine-tRNA ligase activity"/>
    <property type="evidence" value="ECO:0007669"/>
    <property type="project" value="UniProtKB-UniRule"/>
</dbReference>
<dbReference type="SUPFAM" id="SSF52374">
    <property type="entry name" value="Nucleotidylyl transferase"/>
    <property type="match status" value="1"/>
</dbReference>
<dbReference type="InterPro" id="IPR033705">
    <property type="entry name" value="Anticodon_Ia_Val"/>
</dbReference>
<feature type="domain" description="Valyl-tRNA synthetase tRNA-binding arm" evidence="13">
    <location>
        <begin position="809"/>
        <end position="871"/>
    </location>
</feature>
<dbReference type="SUPFAM" id="SSF46589">
    <property type="entry name" value="tRNA-binding arm"/>
    <property type="match status" value="1"/>
</dbReference>
<dbReference type="Gene3D" id="1.10.287.380">
    <property type="entry name" value="Valyl-tRNA synthetase, C-terminal domain"/>
    <property type="match status" value="1"/>
</dbReference>
<evidence type="ECO:0000313" key="15">
    <source>
        <dbReference type="EMBL" id="HFJ53983.1"/>
    </source>
</evidence>
<dbReference type="GO" id="GO:0002161">
    <property type="term" value="F:aminoacyl-tRNA deacylase activity"/>
    <property type="evidence" value="ECO:0007669"/>
    <property type="project" value="InterPro"/>
</dbReference>
<dbReference type="Pfam" id="PF10458">
    <property type="entry name" value="Val_tRNA-synt_C"/>
    <property type="match status" value="1"/>
</dbReference>
<dbReference type="PANTHER" id="PTHR11946:SF93">
    <property type="entry name" value="VALINE--TRNA LIGASE, CHLOROPLASTIC_MITOCHONDRIAL 2"/>
    <property type="match status" value="1"/>
</dbReference>
<dbReference type="GO" id="GO:0006438">
    <property type="term" value="P:valyl-tRNA aminoacylation"/>
    <property type="evidence" value="ECO:0007669"/>
    <property type="project" value="UniProtKB-UniRule"/>
</dbReference>
<dbReference type="InterPro" id="IPR013155">
    <property type="entry name" value="M/V/L/I-tRNA-synth_anticd-bd"/>
</dbReference>
<name>A0A7C1SC98_UNCW3</name>
<dbReference type="InterPro" id="IPR010978">
    <property type="entry name" value="tRNA-bd_arm"/>
</dbReference>
<dbReference type="NCBIfam" id="TIGR00422">
    <property type="entry name" value="valS"/>
    <property type="match status" value="1"/>
</dbReference>
<evidence type="ECO:0000256" key="3">
    <source>
        <dbReference type="ARBA" id="ARBA00022490"/>
    </source>
</evidence>
<evidence type="ECO:0000256" key="9">
    <source>
        <dbReference type="ARBA" id="ARBA00047552"/>
    </source>
</evidence>
<comment type="catalytic activity">
    <reaction evidence="9 10">
        <text>tRNA(Val) + L-valine + ATP = L-valyl-tRNA(Val) + AMP + diphosphate</text>
        <dbReference type="Rhea" id="RHEA:10704"/>
        <dbReference type="Rhea" id="RHEA-COMP:9672"/>
        <dbReference type="Rhea" id="RHEA-COMP:9708"/>
        <dbReference type="ChEBI" id="CHEBI:30616"/>
        <dbReference type="ChEBI" id="CHEBI:33019"/>
        <dbReference type="ChEBI" id="CHEBI:57762"/>
        <dbReference type="ChEBI" id="CHEBI:78442"/>
        <dbReference type="ChEBI" id="CHEBI:78537"/>
        <dbReference type="ChEBI" id="CHEBI:456215"/>
        <dbReference type="EC" id="6.1.1.9"/>
    </reaction>
</comment>
<evidence type="ECO:0000256" key="7">
    <source>
        <dbReference type="ARBA" id="ARBA00022917"/>
    </source>
</evidence>
<dbReference type="SUPFAM" id="SSF47323">
    <property type="entry name" value="Anticodon-binding domain of a subclass of class I aminoacyl-tRNA synthetases"/>
    <property type="match status" value="1"/>
</dbReference>
<keyword evidence="10" id="KW-0175">Coiled coil</keyword>
<feature type="coiled-coil region" evidence="10">
    <location>
        <begin position="807"/>
        <end position="869"/>
    </location>
</feature>
<dbReference type="InterPro" id="IPR002303">
    <property type="entry name" value="Valyl-tRNA_ligase"/>
</dbReference>
<comment type="subcellular location">
    <subcellularLocation>
        <location evidence="1 10">Cytoplasm</location>
    </subcellularLocation>
</comment>
<dbReference type="CDD" id="cd07962">
    <property type="entry name" value="Anticodon_Ia_Val"/>
    <property type="match status" value="1"/>
</dbReference>
<dbReference type="NCBIfam" id="NF004349">
    <property type="entry name" value="PRK05729.1"/>
    <property type="match status" value="1"/>
</dbReference>
<dbReference type="PRINTS" id="PR00986">
    <property type="entry name" value="TRNASYNTHVAL"/>
</dbReference>
<evidence type="ECO:0000259" key="12">
    <source>
        <dbReference type="Pfam" id="PF08264"/>
    </source>
</evidence>
<keyword evidence="3 10" id="KW-0963">Cytoplasm</keyword>